<evidence type="ECO:0000313" key="4">
    <source>
        <dbReference type="EMBL" id="GAF49478.1"/>
    </source>
</evidence>
<dbReference type="AlphaFoldDB" id="X0Q0N3"/>
<dbReference type="Pfam" id="PF00440">
    <property type="entry name" value="TetR_N"/>
    <property type="match status" value="1"/>
</dbReference>
<dbReference type="EMBL" id="BAWF01000087">
    <property type="protein sequence ID" value="GAF49478.1"/>
    <property type="molecule type" value="Genomic_DNA"/>
</dbReference>
<feature type="domain" description="HTH tetR-type" evidence="3">
    <location>
        <begin position="23"/>
        <end position="83"/>
    </location>
</feature>
<accession>X0Q0N3</accession>
<keyword evidence="1 2" id="KW-0238">DNA-binding</keyword>
<evidence type="ECO:0000259" key="3">
    <source>
        <dbReference type="PROSITE" id="PS50977"/>
    </source>
</evidence>
<dbReference type="Pfam" id="PF21313">
    <property type="entry name" value="EthR_C"/>
    <property type="match status" value="1"/>
</dbReference>
<dbReference type="Proteomes" id="UP000019491">
    <property type="component" value="Unassembled WGS sequence"/>
</dbReference>
<dbReference type="InterPro" id="IPR009057">
    <property type="entry name" value="Homeodomain-like_sf"/>
</dbReference>
<feature type="DNA-binding region" description="H-T-H motif" evidence="2">
    <location>
        <begin position="46"/>
        <end position="65"/>
    </location>
</feature>
<organism evidence="4 5">
    <name type="scientific">Rhodococcus wratislaviensis NBRC 100605</name>
    <dbReference type="NCBI Taxonomy" id="1219028"/>
    <lineage>
        <taxon>Bacteria</taxon>
        <taxon>Bacillati</taxon>
        <taxon>Actinomycetota</taxon>
        <taxon>Actinomycetes</taxon>
        <taxon>Mycobacteriales</taxon>
        <taxon>Nocardiaceae</taxon>
        <taxon>Rhodococcus</taxon>
    </lineage>
</organism>
<dbReference type="InterPro" id="IPR001647">
    <property type="entry name" value="HTH_TetR"/>
</dbReference>
<dbReference type="RefSeq" id="WP_063748297.1">
    <property type="nucleotide sequence ID" value="NZ_BAWF01000087.1"/>
</dbReference>
<dbReference type="Gene3D" id="1.10.357.10">
    <property type="entry name" value="Tetracycline Repressor, domain 2"/>
    <property type="match status" value="1"/>
</dbReference>
<dbReference type="GO" id="GO:0003677">
    <property type="term" value="F:DNA binding"/>
    <property type="evidence" value="ECO:0007669"/>
    <property type="project" value="UniProtKB-UniRule"/>
</dbReference>
<dbReference type="InterPro" id="IPR049397">
    <property type="entry name" value="EthR_C"/>
</dbReference>
<evidence type="ECO:0000313" key="5">
    <source>
        <dbReference type="Proteomes" id="UP000019491"/>
    </source>
</evidence>
<dbReference type="PROSITE" id="PS50977">
    <property type="entry name" value="HTH_TETR_2"/>
    <property type="match status" value="1"/>
</dbReference>
<evidence type="ECO:0000256" key="1">
    <source>
        <dbReference type="ARBA" id="ARBA00023125"/>
    </source>
</evidence>
<dbReference type="InterPro" id="IPR036271">
    <property type="entry name" value="Tet_transcr_reg_TetR-rel_C_sf"/>
</dbReference>
<reference evidence="4 5" key="1">
    <citation type="submission" date="2014-02" db="EMBL/GenBank/DDBJ databases">
        <title>Whole genome shotgun sequence of Rhodococcus wratislaviensis NBRC 100605.</title>
        <authorList>
            <person name="Hosoyama A."/>
            <person name="Tsuchikane K."/>
            <person name="Yoshida I."/>
            <person name="Ohji S."/>
            <person name="Ichikawa N."/>
            <person name="Yamazoe A."/>
            <person name="Fujita N."/>
        </authorList>
    </citation>
    <scope>NUCLEOTIDE SEQUENCE [LARGE SCALE GENOMIC DNA]</scope>
    <source>
        <strain evidence="4 5">NBRC 100605</strain>
    </source>
</reference>
<sequence length="220" mass="25256">MAAKSQSSGSELLGDRRAASKGERQRRAILDALQGLLRYRPIAELTVGEIASSAKVTRSGFYFYFDTKFAPLAVLLSEAYDDWTSQPSILLRFANETPAEYCRRCISSAAQTWNTHENIFVATFQAMPMDQTITDEWNKWNTRTESILEEQIRRDFDNSIAQRHYQDMRTLLKTLARMTQYELYKSRVDNYSDAEQEKMINALCHIWLVSLWGLDSAAGV</sequence>
<comment type="caution">
    <text evidence="4">The sequence shown here is derived from an EMBL/GenBank/DDBJ whole genome shotgun (WGS) entry which is preliminary data.</text>
</comment>
<evidence type="ECO:0000256" key="2">
    <source>
        <dbReference type="PROSITE-ProRule" id="PRU00335"/>
    </source>
</evidence>
<keyword evidence="5" id="KW-1185">Reference proteome</keyword>
<gene>
    <name evidence="4" type="ORF">RW1_087_00050</name>
</gene>
<dbReference type="SUPFAM" id="SSF46689">
    <property type="entry name" value="Homeodomain-like"/>
    <property type="match status" value="1"/>
</dbReference>
<name>X0Q0N3_RHOWR</name>
<dbReference type="SUPFAM" id="SSF48498">
    <property type="entry name" value="Tetracyclin repressor-like, C-terminal domain"/>
    <property type="match status" value="1"/>
</dbReference>
<proteinExistence type="predicted"/>
<dbReference type="Gene3D" id="1.10.10.60">
    <property type="entry name" value="Homeodomain-like"/>
    <property type="match status" value="1"/>
</dbReference>
<dbReference type="OrthoDB" id="5242520at2"/>
<protein>
    <recommendedName>
        <fullName evidence="3">HTH tetR-type domain-containing protein</fullName>
    </recommendedName>
</protein>